<accession>A0ABD3RNB5</accession>
<gene>
    <name evidence="3" type="ORF">ACHAXA_009446</name>
</gene>
<dbReference type="PANTHER" id="PTHR12121:SF34">
    <property type="entry name" value="PROTEIN ANGEL"/>
    <property type="match status" value="1"/>
</dbReference>
<dbReference type="PANTHER" id="PTHR12121">
    <property type="entry name" value="CARBON CATABOLITE REPRESSOR PROTEIN 4"/>
    <property type="match status" value="1"/>
</dbReference>
<dbReference type="EMBL" id="JALLPB020000216">
    <property type="protein sequence ID" value="KAL3812111.1"/>
    <property type="molecule type" value="Genomic_DNA"/>
</dbReference>
<sequence>MHHHHLGYVSSGIASRPPPPPCRFCTPAIISPSALHHSMMATTGRSSSLCSPPNAAVVPSMAHSRSRWRRSSSSPSLHATTCSVAIPPDASDFDRYSEFLVKNGIDDGAIVWVDTLDHDDDDDERCRDPSSTHRSGPPRSFSVLSWNILAQSLYESQYQGRRVQRVALSPPSIDGSSSSSSSSSHPHPHPWPMRLRRIIEVLSHARADVVCLQECERRTFRDDIVPAMSRLGYVGIAQEDDRPDMPTRLREASKHHREPRHHITATFWRGDVFEPVGESIARSRTLTTVLRLGGRGRRSRSKRDDNDDDADDDEDNDRRDDTPTTMPTVAVVNVHLEGHPRRFLERTHQLQHALTDLARRVATRRGDDDDGTTTTTTTALGGGRSGDSTIDGGLNALIVVGDFNCELQSSACSAYLRMGRLGRQAGLGGIHGEDSIVLPPSLLDTTEATEAIHPIMEWGRALPEEAIADVEPHPFRMDGLTSAYPAWLGRDDPRSHFTFCSETSKRPVPGLDQIWYTSMTLERASLRRMFVDDSRLCERYFDDDVEVERRREDDRRRVLATGLPSPGCEYPSDHLPIGAIFNWKWDRGRGYDCVGGINSAVCKDGGEVRVLSVVDAEGNDVQKLIQNSKERAQVQEHAFINPREELDHLLNCCPYDSDEQRSDVKFVLSPIDPPLSLTSSEKPTPDQMMQLDARLVKKAQLAFTASSSVRPWLMNIWKANKKVGRWDRQHLVEKDTIAETSKS</sequence>
<feature type="compositionally biased region" description="Low complexity" evidence="1">
    <location>
        <begin position="169"/>
        <end position="185"/>
    </location>
</feature>
<dbReference type="InterPro" id="IPR036691">
    <property type="entry name" value="Endo/exonu/phosph_ase_sf"/>
</dbReference>
<dbReference type="Gene3D" id="3.60.10.10">
    <property type="entry name" value="Endonuclease/exonuclease/phosphatase"/>
    <property type="match status" value="1"/>
</dbReference>
<comment type="caution">
    <text evidence="3">The sequence shown here is derived from an EMBL/GenBank/DDBJ whole genome shotgun (WGS) entry which is preliminary data.</text>
</comment>
<evidence type="ECO:0000313" key="3">
    <source>
        <dbReference type="EMBL" id="KAL3812111.1"/>
    </source>
</evidence>
<feature type="region of interest" description="Disordered" evidence="1">
    <location>
        <begin position="169"/>
        <end position="190"/>
    </location>
</feature>
<dbReference type="InterPro" id="IPR005135">
    <property type="entry name" value="Endo/exonuclease/phosphatase"/>
</dbReference>
<dbReference type="Proteomes" id="UP001530377">
    <property type="component" value="Unassembled WGS sequence"/>
</dbReference>
<feature type="region of interest" description="Disordered" evidence="1">
    <location>
        <begin position="118"/>
        <end position="138"/>
    </location>
</feature>
<feature type="compositionally biased region" description="Acidic residues" evidence="1">
    <location>
        <begin position="306"/>
        <end position="315"/>
    </location>
</feature>
<keyword evidence="4" id="KW-1185">Reference proteome</keyword>
<dbReference type="Pfam" id="PF03372">
    <property type="entry name" value="Exo_endo_phos"/>
    <property type="match status" value="1"/>
</dbReference>
<feature type="domain" description="Endonuclease/exonuclease/phosphatase" evidence="2">
    <location>
        <begin position="144"/>
        <end position="574"/>
    </location>
</feature>
<feature type="region of interest" description="Disordered" evidence="1">
    <location>
        <begin position="293"/>
        <end position="327"/>
    </location>
</feature>
<name>A0ABD3RNB5_9STRA</name>
<protein>
    <recommendedName>
        <fullName evidence="2">Endonuclease/exonuclease/phosphatase domain-containing protein</fullName>
    </recommendedName>
</protein>
<reference evidence="3 4" key="1">
    <citation type="submission" date="2024-10" db="EMBL/GenBank/DDBJ databases">
        <title>Updated reference genomes for cyclostephanoid diatoms.</title>
        <authorList>
            <person name="Roberts W.R."/>
            <person name="Alverson A.J."/>
        </authorList>
    </citation>
    <scope>NUCLEOTIDE SEQUENCE [LARGE SCALE GENOMIC DNA]</scope>
    <source>
        <strain evidence="3 4">AJA228-03</strain>
    </source>
</reference>
<dbReference type="InterPro" id="IPR050410">
    <property type="entry name" value="CCR4/nocturin_mRNA_transcr"/>
</dbReference>
<feature type="region of interest" description="Disordered" evidence="1">
    <location>
        <begin position="361"/>
        <end position="387"/>
    </location>
</feature>
<organism evidence="3 4">
    <name type="scientific">Cyclostephanos tholiformis</name>
    <dbReference type="NCBI Taxonomy" id="382380"/>
    <lineage>
        <taxon>Eukaryota</taxon>
        <taxon>Sar</taxon>
        <taxon>Stramenopiles</taxon>
        <taxon>Ochrophyta</taxon>
        <taxon>Bacillariophyta</taxon>
        <taxon>Coscinodiscophyceae</taxon>
        <taxon>Thalassiosirophycidae</taxon>
        <taxon>Stephanodiscales</taxon>
        <taxon>Stephanodiscaceae</taxon>
        <taxon>Cyclostephanos</taxon>
    </lineage>
</organism>
<dbReference type="AlphaFoldDB" id="A0ABD3RNB5"/>
<evidence type="ECO:0000256" key="1">
    <source>
        <dbReference type="SAM" id="MobiDB-lite"/>
    </source>
</evidence>
<proteinExistence type="predicted"/>
<evidence type="ECO:0000313" key="4">
    <source>
        <dbReference type="Proteomes" id="UP001530377"/>
    </source>
</evidence>
<dbReference type="SUPFAM" id="SSF56219">
    <property type="entry name" value="DNase I-like"/>
    <property type="match status" value="1"/>
</dbReference>
<evidence type="ECO:0000259" key="2">
    <source>
        <dbReference type="Pfam" id="PF03372"/>
    </source>
</evidence>